<comment type="caution">
    <text evidence="8">Lacks conserved residue(s) required for the propagation of feature annotation.</text>
</comment>
<evidence type="ECO:0000259" key="9">
    <source>
        <dbReference type="Pfam" id="PF04547"/>
    </source>
</evidence>
<dbReference type="OrthoDB" id="296386at2759"/>
<feature type="transmembrane region" description="Helical" evidence="8">
    <location>
        <begin position="450"/>
        <end position="471"/>
    </location>
</feature>
<keyword evidence="5 8" id="KW-1133">Transmembrane helix</keyword>
<feature type="domain" description="Anoctamin dimerisation" evidence="10">
    <location>
        <begin position="67"/>
        <end position="130"/>
    </location>
</feature>
<dbReference type="Proteomes" id="UP000437017">
    <property type="component" value="Unassembled WGS sequence"/>
</dbReference>
<keyword evidence="7" id="KW-0325">Glycoprotein</keyword>
<dbReference type="AlphaFoldDB" id="A0A643BSL9"/>
<dbReference type="PANTHER" id="PTHR12308:SF37">
    <property type="entry name" value="ANOCTAMIN-9"/>
    <property type="match status" value="1"/>
</dbReference>
<evidence type="ECO:0000256" key="2">
    <source>
        <dbReference type="ARBA" id="ARBA00009671"/>
    </source>
</evidence>
<evidence type="ECO:0000256" key="4">
    <source>
        <dbReference type="ARBA" id="ARBA00022692"/>
    </source>
</evidence>
<organism evidence="11 12">
    <name type="scientific">Balaenoptera physalus</name>
    <name type="common">Fin whale</name>
    <name type="synonym">Balaena physalus</name>
    <dbReference type="NCBI Taxonomy" id="9770"/>
    <lineage>
        <taxon>Eukaryota</taxon>
        <taxon>Metazoa</taxon>
        <taxon>Chordata</taxon>
        <taxon>Craniata</taxon>
        <taxon>Vertebrata</taxon>
        <taxon>Euteleostomi</taxon>
        <taxon>Mammalia</taxon>
        <taxon>Eutheria</taxon>
        <taxon>Laurasiatheria</taxon>
        <taxon>Artiodactyla</taxon>
        <taxon>Whippomorpha</taxon>
        <taxon>Cetacea</taxon>
        <taxon>Mysticeti</taxon>
        <taxon>Balaenopteridae</taxon>
        <taxon>Balaenoptera</taxon>
    </lineage>
</organism>
<keyword evidence="12" id="KW-1185">Reference proteome</keyword>
<dbReference type="EMBL" id="SGJD01004891">
    <property type="protein sequence ID" value="KAB0390989.1"/>
    <property type="molecule type" value="Genomic_DNA"/>
</dbReference>
<evidence type="ECO:0000256" key="7">
    <source>
        <dbReference type="ARBA" id="ARBA00023180"/>
    </source>
</evidence>
<dbReference type="Pfam" id="PF16178">
    <property type="entry name" value="Anoct_dimer"/>
    <property type="match status" value="1"/>
</dbReference>
<evidence type="ECO:0000313" key="11">
    <source>
        <dbReference type="EMBL" id="KAB0390989.1"/>
    </source>
</evidence>
<gene>
    <name evidence="11" type="ORF">E2I00_019890</name>
</gene>
<feature type="domain" description="Anoctamin transmembrane" evidence="9">
    <location>
        <begin position="152"/>
        <end position="313"/>
    </location>
</feature>
<comment type="caution">
    <text evidence="11">The sequence shown here is derived from an EMBL/GenBank/DDBJ whole genome shotgun (WGS) entry which is preliminary data.</text>
</comment>
<evidence type="ECO:0000256" key="1">
    <source>
        <dbReference type="ARBA" id="ARBA00004651"/>
    </source>
</evidence>
<sequence>GEERLRILVGTEGDSLLLMDINTTEAREDQEKVFFGIRADNRVFDRYRRLLMEPEATAPRGELAGPTSIPATTRIRIVNFVLNSKMAAGDTLQDLVKDGVFEAGFPLHKGEEDLKKKWARWRNMFQQQPIGDIRRVRCRPQEEMALGLIACPDYQPRLHQHSYMRSTVILLLSLLMICLMIGMAHVLVIYRVLAAALFSSAFPFLGEQVTTAVVVTGALVHYVSILVMTKVGVGAGRGCRWGEGLLRSEVSPPSPLPQINKYVALKLCDFEKPRTFSERESKFTIKFFTLQFFAHFSSLIYIAFILGRLRSSLMSRVGCRPLQSPSISEVMPGRGCEQSAISSGSRQCTFTLRDIAKAPSKNAVLTHKATHCVRDCTLHVGLMNKDFSSLKAPLLPDSHSCPAPSLSLAALPRINGNPGKSVRLAGLWKLEEVSLSGGLTALFLNCPNPLIIGVLAVIANGMVIAFTSEFIPRVVYKYRYGPCRQGAHPAVDCLTGYVNHSLSVFYTKDFQNPVEIEGSENVTECRYRDYGAAQNSTFTEQSWFLLAIRLAFLILFEHVALCVKLIAAWFVPDVPQSVKNEVLKKKHQRLGEAGLPGPG</sequence>
<reference evidence="11 12" key="1">
    <citation type="journal article" date="2019" name="PLoS ONE">
        <title>Genomic analyses reveal an absence of contemporary introgressive admixture between fin whales and blue whales, despite known hybrids.</title>
        <authorList>
            <person name="Westbury M.V."/>
            <person name="Petersen B."/>
            <person name="Lorenzen E.D."/>
        </authorList>
    </citation>
    <scope>NUCLEOTIDE SEQUENCE [LARGE SCALE GENOMIC DNA]</scope>
    <source>
        <strain evidence="11">FinWhale-01</strain>
    </source>
</reference>
<keyword evidence="4 8" id="KW-0812">Transmembrane</keyword>
<feature type="non-terminal residue" evidence="11">
    <location>
        <position position="1"/>
    </location>
</feature>
<feature type="transmembrane region" description="Helical" evidence="8">
    <location>
        <begin position="287"/>
        <end position="306"/>
    </location>
</feature>
<feature type="domain" description="Anoctamin transmembrane" evidence="9">
    <location>
        <begin position="451"/>
        <end position="584"/>
    </location>
</feature>
<feature type="transmembrane region" description="Helical" evidence="8">
    <location>
        <begin position="167"/>
        <end position="189"/>
    </location>
</feature>
<feature type="non-terminal residue" evidence="11">
    <location>
        <position position="599"/>
    </location>
</feature>
<dbReference type="GO" id="GO:0005886">
    <property type="term" value="C:plasma membrane"/>
    <property type="evidence" value="ECO:0007669"/>
    <property type="project" value="UniProtKB-SubCell"/>
</dbReference>
<comment type="similarity">
    <text evidence="2 8">Belongs to the anoctamin family.</text>
</comment>
<evidence type="ECO:0000256" key="3">
    <source>
        <dbReference type="ARBA" id="ARBA00022475"/>
    </source>
</evidence>
<accession>A0A643BSL9</accession>
<evidence type="ECO:0000256" key="5">
    <source>
        <dbReference type="ARBA" id="ARBA00022989"/>
    </source>
</evidence>
<dbReference type="GO" id="GO:0046983">
    <property type="term" value="F:protein dimerization activity"/>
    <property type="evidence" value="ECO:0007669"/>
    <property type="project" value="InterPro"/>
</dbReference>
<dbReference type="InterPro" id="IPR007632">
    <property type="entry name" value="Anoctamin"/>
</dbReference>
<dbReference type="PANTHER" id="PTHR12308">
    <property type="entry name" value="ANOCTAMIN"/>
    <property type="match status" value="1"/>
</dbReference>
<evidence type="ECO:0000259" key="10">
    <source>
        <dbReference type="Pfam" id="PF16178"/>
    </source>
</evidence>
<protein>
    <recommendedName>
        <fullName evidence="8">Anoctamin</fullName>
    </recommendedName>
</protein>
<evidence type="ECO:0000313" key="12">
    <source>
        <dbReference type="Proteomes" id="UP000437017"/>
    </source>
</evidence>
<dbReference type="InterPro" id="IPR049452">
    <property type="entry name" value="Anoctamin_TM"/>
</dbReference>
<evidence type="ECO:0000256" key="6">
    <source>
        <dbReference type="ARBA" id="ARBA00023136"/>
    </source>
</evidence>
<evidence type="ECO:0000256" key="8">
    <source>
        <dbReference type="RuleBase" id="RU280814"/>
    </source>
</evidence>
<proteinExistence type="inferred from homology"/>
<feature type="transmembrane region" description="Helical" evidence="8">
    <location>
        <begin position="550"/>
        <end position="571"/>
    </location>
</feature>
<dbReference type="Pfam" id="PF04547">
    <property type="entry name" value="Anoctamin"/>
    <property type="match status" value="2"/>
</dbReference>
<keyword evidence="3" id="KW-1003">Cell membrane</keyword>
<dbReference type="GO" id="GO:0005254">
    <property type="term" value="F:chloride channel activity"/>
    <property type="evidence" value="ECO:0007669"/>
    <property type="project" value="TreeGrafter"/>
</dbReference>
<keyword evidence="6 8" id="KW-0472">Membrane</keyword>
<dbReference type="InterPro" id="IPR032394">
    <property type="entry name" value="Anoct_dimer"/>
</dbReference>
<feature type="transmembrane region" description="Helical" evidence="8">
    <location>
        <begin position="209"/>
        <end position="228"/>
    </location>
</feature>
<name>A0A643BSL9_BALPH</name>
<comment type="subcellular location">
    <subcellularLocation>
        <location evidence="1">Cell membrane</location>
        <topology evidence="1">Multi-pass membrane protein</topology>
    </subcellularLocation>
    <subcellularLocation>
        <location evidence="8">Membrane</location>
        <topology evidence="8">Multi-pass membrane protein</topology>
    </subcellularLocation>
</comment>